<feature type="compositionally biased region" description="Low complexity" evidence="1">
    <location>
        <begin position="38"/>
        <end position="48"/>
    </location>
</feature>
<feature type="chain" id="PRO_5029572178" description="Lipoprotein" evidence="2">
    <location>
        <begin position="27"/>
        <end position="208"/>
    </location>
</feature>
<organism evidence="3 4">
    <name type="scientific">Occultella aeris</name>
    <dbReference type="NCBI Taxonomy" id="2761496"/>
    <lineage>
        <taxon>Bacteria</taxon>
        <taxon>Bacillati</taxon>
        <taxon>Actinomycetota</taxon>
        <taxon>Actinomycetes</taxon>
        <taxon>Micrococcales</taxon>
        <taxon>Ruaniaceae</taxon>
        <taxon>Occultella</taxon>
    </lineage>
</organism>
<keyword evidence="4" id="KW-1185">Reference proteome</keyword>
<evidence type="ECO:0000313" key="3">
    <source>
        <dbReference type="EMBL" id="VZO37329.1"/>
    </source>
</evidence>
<evidence type="ECO:0000313" key="4">
    <source>
        <dbReference type="Proteomes" id="UP000419743"/>
    </source>
</evidence>
<reference evidence="3 4" key="1">
    <citation type="submission" date="2019-11" db="EMBL/GenBank/DDBJ databases">
        <authorList>
            <person name="Criscuolo A."/>
        </authorList>
    </citation>
    <scope>NUCLEOTIDE SEQUENCE [LARGE SCALE GENOMIC DNA]</scope>
    <source>
        <strain evidence="3">CIP111667</strain>
    </source>
</reference>
<feature type="region of interest" description="Disordered" evidence="1">
    <location>
        <begin position="25"/>
        <end position="59"/>
    </location>
</feature>
<dbReference type="PROSITE" id="PS51257">
    <property type="entry name" value="PROKAR_LIPOPROTEIN"/>
    <property type="match status" value="1"/>
</dbReference>
<dbReference type="AlphaFoldDB" id="A0A7M4DJU4"/>
<proteinExistence type="predicted"/>
<dbReference type="RefSeq" id="WP_156741161.1">
    <property type="nucleotide sequence ID" value="NZ_CACRYJ010000034.1"/>
</dbReference>
<gene>
    <name evidence="3" type="ORF">HALOF300_02402</name>
</gene>
<dbReference type="EMBL" id="CACRYJ010000034">
    <property type="protein sequence ID" value="VZO37329.1"/>
    <property type="molecule type" value="Genomic_DNA"/>
</dbReference>
<evidence type="ECO:0000256" key="1">
    <source>
        <dbReference type="SAM" id="MobiDB-lite"/>
    </source>
</evidence>
<evidence type="ECO:0008006" key="5">
    <source>
        <dbReference type="Google" id="ProtNLM"/>
    </source>
</evidence>
<keyword evidence="2" id="KW-0732">Signal</keyword>
<sequence>MRTRRDTKAVIAAVTVAVTATMGLGACDPADVNPTPTPTTGTTQTTTPPTEPSTEPPLSYEDQQIAAAEAFVIDYYVVAADVAHNGFEGWQERIFPFYAGNLELWDVRSTGYQEDEAAGIHTEGATEVVSITATDWAADPTESGFDTVTFTMCLDSRSVVTFNEDGSPRTDRTPVDHPYPATALVMGQPETDLGWSFMELEADGPAEC</sequence>
<feature type="signal peptide" evidence="2">
    <location>
        <begin position="1"/>
        <end position="26"/>
    </location>
</feature>
<accession>A0A7M4DJU4</accession>
<name>A0A7M4DJU4_9MICO</name>
<protein>
    <recommendedName>
        <fullName evidence="5">Lipoprotein</fullName>
    </recommendedName>
</protein>
<dbReference type="Proteomes" id="UP000419743">
    <property type="component" value="Unassembled WGS sequence"/>
</dbReference>
<comment type="caution">
    <text evidence="3">The sequence shown here is derived from an EMBL/GenBank/DDBJ whole genome shotgun (WGS) entry which is preliminary data.</text>
</comment>
<evidence type="ECO:0000256" key="2">
    <source>
        <dbReference type="SAM" id="SignalP"/>
    </source>
</evidence>